<keyword evidence="2" id="KW-1185">Reference proteome</keyword>
<dbReference type="HOGENOM" id="CLU_173295_0_0_11"/>
<dbReference type="KEGG" id="dni:HX89_08845"/>
<evidence type="ECO:0000313" key="1">
    <source>
        <dbReference type="EMBL" id="AIF41033.1"/>
    </source>
</evidence>
<dbReference type="eggNOG" id="ENOG502ZUAK">
    <property type="taxonomic scope" value="Bacteria"/>
</dbReference>
<reference evidence="1 2" key="1">
    <citation type="submission" date="2014-07" db="EMBL/GenBank/DDBJ databases">
        <title>Genome Sequencing of Dermacoccus nishinomiyaensis.</title>
        <authorList>
            <person name="Hong K.W."/>
            <person name="Chan K.G."/>
        </authorList>
    </citation>
    <scope>NUCLEOTIDE SEQUENCE [LARGE SCALE GENOMIC DNA]</scope>
    <source>
        <strain evidence="1 2">M25</strain>
    </source>
</reference>
<sequence>MQPTPADLAAFAGREIEQDQATKALEAATLMVRAYTRGRGFNPTHYLEIEEPDLVAVVISSASRMSANPDHTRSETAGPFQVAYGSFDGWTLPELAILHTYRRRTA</sequence>
<dbReference type="EMBL" id="CP008889">
    <property type="protein sequence ID" value="AIF41033.1"/>
    <property type="molecule type" value="Genomic_DNA"/>
</dbReference>
<accession>A0A075JLW9</accession>
<evidence type="ECO:0000313" key="2">
    <source>
        <dbReference type="Proteomes" id="UP000027986"/>
    </source>
</evidence>
<dbReference type="AlphaFoldDB" id="A0A075JLW9"/>
<organism evidence="1 2">
    <name type="scientific">Dermacoccus nishinomiyaensis</name>
    <dbReference type="NCBI Taxonomy" id="1274"/>
    <lineage>
        <taxon>Bacteria</taxon>
        <taxon>Bacillati</taxon>
        <taxon>Actinomycetota</taxon>
        <taxon>Actinomycetes</taxon>
        <taxon>Micrococcales</taxon>
        <taxon>Dermacoccaceae</taxon>
        <taxon>Dermacoccus</taxon>
    </lineage>
</organism>
<dbReference type="GeneID" id="41841247"/>
<dbReference type="OrthoDB" id="4381973at2"/>
<name>A0A075JLW9_9MICO</name>
<dbReference type="Proteomes" id="UP000027986">
    <property type="component" value="Chromosome"/>
</dbReference>
<dbReference type="RefSeq" id="WP_038568613.1">
    <property type="nucleotide sequence ID" value="NZ_CP008889.1"/>
</dbReference>
<proteinExistence type="predicted"/>
<gene>
    <name evidence="1" type="ORF">HX89_08845</name>
</gene>
<protein>
    <submittedName>
        <fullName evidence="1">Uncharacterized protein</fullName>
    </submittedName>
</protein>